<feature type="compositionally biased region" description="Basic and acidic residues" evidence="1">
    <location>
        <begin position="14"/>
        <end position="23"/>
    </location>
</feature>
<reference evidence="3 4" key="1">
    <citation type="submission" date="2024-05" db="EMBL/GenBank/DDBJ databases">
        <authorList>
            <person name="Liu Q."/>
            <person name="Xin Y.-H."/>
        </authorList>
    </citation>
    <scope>NUCLEOTIDE SEQUENCE [LARGE SCALE GENOMIC DNA]</scope>
    <source>
        <strain evidence="3 4">CGMCC 1.10181</strain>
    </source>
</reference>
<organism evidence="3 4">
    <name type="scientific">Sphingomonas oligophenolica</name>
    <dbReference type="NCBI Taxonomy" id="301154"/>
    <lineage>
        <taxon>Bacteria</taxon>
        <taxon>Pseudomonadati</taxon>
        <taxon>Pseudomonadota</taxon>
        <taxon>Alphaproteobacteria</taxon>
        <taxon>Sphingomonadales</taxon>
        <taxon>Sphingomonadaceae</taxon>
        <taxon>Sphingomonas</taxon>
    </lineage>
</organism>
<dbReference type="Proteomes" id="UP001419910">
    <property type="component" value="Unassembled WGS sequence"/>
</dbReference>
<evidence type="ECO:0000313" key="4">
    <source>
        <dbReference type="Proteomes" id="UP001419910"/>
    </source>
</evidence>
<proteinExistence type="predicted"/>
<accession>A0ABU9XYX9</accession>
<gene>
    <name evidence="3" type="ORF">ABC974_03910</name>
</gene>
<dbReference type="RefSeq" id="WP_343890771.1">
    <property type="nucleotide sequence ID" value="NZ_BAAAEH010000035.1"/>
</dbReference>
<feature type="region of interest" description="Disordered" evidence="1">
    <location>
        <begin position="1"/>
        <end position="73"/>
    </location>
</feature>
<protein>
    <submittedName>
        <fullName evidence="3">DUF5681 domain-containing protein</fullName>
    </submittedName>
</protein>
<dbReference type="EMBL" id="JBDIME010000002">
    <property type="protein sequence ID" value="MEN2788760.1"/>
    <property type="molecule type" value="Genomic_DNA"/>
</dbReference>
<dbReference type="InterPro" id="IPR043736">
    <property type="entry name" value="DUF5681"/>
</dbReference>
<sequence>MTEYRVESTSAIESNRDGKDRAESASPPVGKRAAGYGNPPAEHRFRKGQSGNPAGRPRRATGAPGDRLPGAHEPTRTMILEEAYRPVTVREGDEEITLSAHRAVFRSMAAAAMSGNQTAQHRWTKLVQAAEAQQKREQIALYNVLERDGLEHDWDERNGGMTVCASYDDDIIVDSRSGTVVVRDVGEG</sequence>
<evidence type="ECO:0000259" key="2">
    <source>
        <dbReference type="Pfam" id="PF18932"/>
    </source>
</evidence>
<evidence type="ECO:0000256" key="1">
    <source>
        <dbReference type="SAM" id="MobiDB-lite"/>
    </source>
</evidence>
<keyword evidence="4" id="KW-1185">Reference proteome</keyword>
<dbReference type="Pfam" id="PF18932">
    <property type="entry name" value="DUF5681"/>
    <property type="match status" value="1"/>
</dbReference>
<name>A0ABU9XYX9_9SPHN</name>
<evidence type="ECO:0000313" key="3">
    <source>
        <dbReference type="EMBL" id="MEN2788760.1"/>
    </source>
</evidence>
<feature type="domain" description="DUF5681" evidence="2">
    <location>
        <begin position="42"/>
        <end position="131"/>
    </location>
</feature>
<comment type="caution">
    <text evidence="3">The sequence shown here is derived from an EMBL/GenBank/DDBJ whole genome shotgun (WGS) entry which is preliminary data.</text>
</comment>